<dbReference type="Gene3D" id="3.40.1190.10">
    <property type="entry name" value="Mur-like, catalytic domain"/>
    <property type="match status" value="1"/>
</dbReference>
<dbReference type="SUPFAM" id="SSF51984">
    <property type="entry name" value="MurCD N-terminal domain"/>
    <property type="match status" value="1"/>
</dbReference>
<dbReference type="PANTHER" id="PTHR43692:SF1">
    <property type="entry name" value="UDP-N-ACETYLMURAMOYLALANINE--D-GLUTAMATE LIGASE"/>
    <property type="match status" value="1"/>
</dbReference>
<dbReference type="InterPro" id="IPR013221">
    <property type="entry name" value="Mur_ligase_cen"/>
</dbReference>
<feature type="non-terminal residue" evidence="5">
    <location>
        <position position="277"/>
    </location>
</feature>
<dbReference type="Pfam" id="PF21799">
    <property type="entry name" value="MurD-like_N"/>
    <property type="match status" value="1"/>
</dbReference>
<dbReference type="GO" id="GO:0051301">
    <property type="term" value="P:cell division"/>
    <property type="evidence" value="ECO:0007669"/>
    <property type="project" value="InterPro"/>
</dbReference>
<evidence type="ECO:0000256" key="1">
    <source>
        <dbReference type="ARBA" id="ARBA00022598"/>
    </source>
</evidence>
<dbReference type="SUPFAM" id="SSF53623">
    <property type="entry name" value="MurD-like peptide ligases, catalytic domain"/>
    <property type="match status" value="1"/>
</dbReference>
<feature type="domain" description="Mur ligase central" evidence="4">
    <location>
        <begin position="116"/>
        <end position="254"/>
    </location>
</feature>
<proteinExistence type="predicted"/>
<keyword evidence="3" id="KW-0067">ATP-binding</keyword>
<dbReference type="NCBIfam" id="TIGR01087">
    <property type="entry name" value="murD"/>
    <property type="match status" value="1"/>
</dbReference>
<dbReference type="GO" id="GO:0008764">
    <property type="term" value="F:UDP-N-acetylmuramoylalanine-D-glutamate ligase activity"/>
    <property type="evidence" value="ECO:0007669"/>
    <property type="project" value="InterPro"/>
</dbReference>
<keyword evidence="1" id="KW-0436">Ligase</keyword>
<name>A0A382HEV5_9ZZZZ</name>
<evidence type="ECO:0000313" key="5">
    <source>
        <dbReference type="EMBL" id="SVB85635.1"/>
    </source>
</evidence>
<dbReference type="Gene3D" id="3.40.50.720">
    <property type="entry name" value="NAD(P)-binding Rossmann-like Domain"/>
    <property type="match status" value="1"/>
</dbReference>
<dbReference type="AlphaFoldDB" id="A0A382HEV5"/>
<dbReference type="EMBL" id="UINC01060774">
    <property type="protein sequence ID" value="SVB85635.1"/>
    <property type="molecule type" value="Genomic_DNA"/>
</dbReference>
<dbReference type="GO" id="GO:0005737">
    <property type="term" value="C:cytoplasm"/>
    <property type="evidence" value="ECO:0007669"/>
    <property type="project" value="InterPro"/>
</dbReference>
<dbReference type="InterPro" id="IPR005762">
    <property type="entry name" value="MurD"/>
</dbReference>
<dbReference type="GO" id="GO:0009252">
    <property type="term" value="P:peptidoglycan biosynthetic process"/>
    <property type="evidence" value="ECO:0007669"/>
    <property type="project" value="UniProtKB-UniPathway"/>
</dbReference>
<dbReference type="GO" id="GO:0008360">
    <property type="term" value="P:regulation of cell shape"/>
    <property type="evidence" value="ECO:0007669"/>
    <property type="project" value="InterPro"/>
</dbReference>
<dbReference type="GO" id="GO:0005524">
    <property type="term" value="F:ATP binding"/>
    <property type="evidence" value="ECO:0007669"/>
    <property type="project" value="UniProtKB-KW"/>
</dbReference>
<dbReference type="UniPathway" id="UPA00219"/>
<dbReference type="PANTHER" id="PTHR43692">
    <property type="entry name" value="UDP-N-ACETYLMURAMOYLALANINE--D-GLUTAMATE LIGASE"/>
    <property type="match status" value="1"/>
</dbReference>
<evidence type="ECO:0000256" key="3">
    <source>
        <dbReference type="ARBA" id="ARBA00022840"/>
    </source>
</evidence>
<evidence type="ECO:0000259" key="4">
    <source>
        <dbReference type="Pfam" id="PF08245"/>
    </source>
</evidence>
<gene>
    <name evidence="5" type="ORF">METZ01_LOCUS238489</name>
</gene>
<reference evidence="5" key="1">
    <citation type="submission" date="2018-05" db="EMBL/GenBank/DDBJ databases">
        <authorList>
            <person name="Lanie J.A."/>
            <person name="Ng W.-L."/>
            <person name="Kazmierczak K.M."/>
            <person name="Andrzejewski T.M."/>
            <person name="Davidsen T.M."/>
            <person name="Wayne K.J."/>
            <person name="Tettelin H."/>
            <person name="Glass J.I."/>
            <person name="Rusch D."/>
            <person name="Podicherti R."/>
            <person name="Tsui H.-C.T."/>
            <person name="Winkler M.E."/>
        </authorList>
    </citation>
    <scope>NUCLEOTIDE SEQUENCE</scope>
</reference>
<dbReference type="Pfam" id="PF08245">
    <property type="entry name" value="Mur_ligase_M"/>
    <property type="match status" value="1"/>
</dbReference>
<keyword evidence="2" id="KW-0547">Nucleotide-binding</keyword>
<accession>A0A382HEV5</accession>
<evidence type="ECO:0000256" key="2">
    <source>
        <dbReference type="ARBA" id="ARBA00022741"/>
    </source>
</evidence>
<organism evidence="5">
    <name type="scientific">marine metagenome</name>
    <dbReference type="NCBI Taxonomy" id="408172"/>
    <lineage>
        <taxon>unclassified sequences</taxon>
        <taxon>metagenomes</taxon>
        <taxon>ecological metagenomes</taxon>
    </lineage>
</organism>
<dbReference type="InterPro" id="IPR036565">
    <property type="entry name" value="Mur-like_cat_sf"/>
</dbReference>
<sequence>MVQWLGKNVCVVGLGRSGKAAINLLLQRGANIVAFDDIDVSLPKSEILSYEQRGVIFLNKASEEFPDENLELDLVVVSPGVAFDHPLVKKLDARGIPIWSELELGWRETQCSSIAVTGTNGKTTTTEWISEMLSKNGRQTIAAGNIGLPLCEVADRTQDLDVVTLEVSSFQLEGVDGFKPNVALILNLAEDHLDRHQTMENYIRTKARIFEKQGPSDFAIIQWESWQQLQKLKISIPAQVITFSVEESLADLYLDGDLIVSRLPGWPKEILKLDNCI</sequence>
<protein>
    <recommendedName>
        <fullName evidence="4">Mur ligase central domain-containing protein</fullName>
    </recommendedName>
</protein>